<dbReference type="EMBL" id="CAJPWZ010002962">
    <property type="protein sequence ID" value="CAG2249136.1"/>
    <property type="molecule type" value="Genomic_DNA"/>
</dbReference>
<comment type="caution">
    <text evidence="1">The sequence shown here is derived from an EMBL/GenBank/DDBJ whole genome shotgun (WGS) entry which is preliminary data.</text>
</comment>
<dbReference type="Proteomes" id="UP000683360">
    <property type="component" value="Unassembled WGS sequence"/>
</dbReference>
<accession>A0A8S3V2N7</accession>
<protein>
    <submittedName>
        <fullName evidence="1">Uncharacterized protein</fullName>
    </submittedName>
</protein>
<organism evidence="1 2">
    <name type="scientific">Mytilus edulis</name>
    <name type="common">Blue mussel</name>
    <dbReference type="NCBI Taxonomy" id="6550"/>
    <lineage>
        <taxon>Eukaryota</taxon>
        <taxon>Metazoa</taxon>
        <taxon>Spiralia</taxon>
        <taxon>Lophotrochozoa</taxon>
        <taxon>Mollusca</taxon>
        <taxon>Bivalvia</taxon>
        <taxon>Autobranchia</taxon>
        <taxon>Pteriomorphia</taxon>
        <taxon>Mytilida</taxon>
        <taxon>Mytiloidea</taxon>
        <taxon>Mytilidae</taxon>
        <taxon>Mytilinae</taxon>
        <taxon>Mytilus</taxon>
    </lineage>
</organism>
<name>A0A8S3V2N7_MYTED</name>
<keyword evidence="2" id="KW-1185">Reference proteome</keyword>
<evidence type="ECO:0000313" key="1">
    <source>
        <dbReference type="EMBL" id="CAG2249136.1"/>
    </source>
</evidence>
<sequence>MTEDQKKEAKRVAHVKKQNTIADCISSDMNTCQAVVKPDCSKASLQKSTGIKKALKKVISHCIPYTDYSQLDVLLANRGLVFLDINEVPQAIRQSITKATVEFAGVKFKTKATSGGIFKSCHKRSYRKTFKTITFSKYEPHCNLRRKIQLHT</sequence>
<reference evidence="1" key="1">
    <citation type="submission" date="2021-03" db="EMBL/GenBank/DDBJ databases">
        <authorList>
            <person name="Bekaert M."/>
        </authorList>
    </citation>
    <scope>NUCLEOTIDE SEQUENCE</scope>
</reference>
<dbReference type="AlphaFoldDB" id="A0A8S3V2N7"/>
<gene>
    <name evidence="1" type="ORF">MEDL_60929</name>
</gene>
<evidence type="ECO:0000313" key="2">
    <source>
        <dbReference type="Proteomes" id="UP000683360"/>
    </source>
</evidence>
<proteinExistence type="predicted"/>